<organism evidence="2 3">
    <name type="scientific">Parathielavia hyrcaniae</name>
    <dbReference type="NCBI Taxonomy" id="113614"/>
    <lineage>
        <taxon>Eukaryota</taxon>
        <taxon>Fungi</taxon>
        <taxon>Dikarya</taxon>
        <taxon>Ascomycota</taxon>
        <taxon>Pezizomycotina</taxon>
        <taxon>Sordariomycetes</taxon>
        <taxon>Sordariomycetidae</taxon>
        <taxon>Sordariales</taxon>
        <taxon>Chaetomiaceae</taxon>
        <taxon>Parathielavia</taxon>
    </lineage>
</organism>
<evidence type="ECO:0000313" key="2">
    <source>
        <dbReference type="EMBL" id="KAK4101400.1"/>
    </source>
</evidence>
<dbReference type="AlphaFoldDB" id="A0AAN6Q0L2"/>
<dbReference type="SUPFAM" id="SSF81383">
    <property type="entry name" value="F-box domain"/>
    <property type="match status" value="1"/>
</dbReference>
<dbReference type="InterPro" id="IPR036047">
    <property type="entry name" value="F-box-like_dom_sf"/>
</dbReference>
<dbReference type="EMBL" id="MU863635">
    <property type="protein sequence ID" value="KAK4101400.1"/>
    <property type="molecule type" value="Genomic_DNA"/>
</dbReference>
<protein>
    <recommendedName>
        <fullName evidence="1">F-box domain-containing protein</fullName>
    </recommendedName>
</protein>
<proteinExistence type="predicted"/>
<gene>
    <name evidence="2" type="ORF">N658DRAFT_486085</name>
</gene>
<comment type="caution">
    <text evidence="2">The sequence shown here is derived from an EMBL/GenBank/DDBJ whole genome shotgun (WGS) entry which is preliminary data.</text>
</comment>
<evidence type="ECO:0000313" key="3">
    <source>
        <dbReference type="Proteomes" id="UP001305647"/>
    </source>
</evidence>
<sequence length="369" mass="42461">MATTSTIQEDLDAAGQQQTPAVPGVRLQDLPVEILINILSNLDFESFDNMLLVNRRLNSVVESHWTILLDGIIEREFSPIPDFFNTLWDVEMPVAMTCSELLTVCSTLNGFQRLLDFCRVIKRWEMEFPSLRFSVLPLYSRSLSPDELCRLRQGLYIWWGYARSFHGPAVGADNMPEARRAFMRRFSTTQLHEVNDMRQTIRSAIQQKICPSVTLVRGFRGKLATKEEAARIGWGESSENSEIVDTVMKLHPDVLLHLLVYRHRYATRASVIRFIRLRHPRIEDGGVESFREAIADVLYERRHSLFWPFPRPGFPDIHGGILDHENAEFEGLRAAYGTDVGTGLHDYPQWRREMDTSREARTARLEPAS</sequence>
<feature type="domain" description="F-box" evidence="1">
    <location>
        <begin position="24"/>
        <end position="68"/>
    </location>
</feature>
<keyword evidence="3" id="KW-1185">Reference proteome</keyword>
<dbReference type="Proteomes" id="UP001305647">
    <property type="component" value="Unassembled WGS sequence"/>
</dbReference>
<reference evidence="2" key="2">
    <citation type="submission" date="2023-05" db="EMBL/GenBank/DDBJ databases">
        <authorList>
            <consortium name="Lawrence Berkeley National Laboratory"/>
            <person name="Steindorff A."/>
            <person name="Hensen N."/>
            <person name="Bonometti L."/>
            <person name="Westerberg I."/>
            <person name="Brannstrom I.O."/>
            <person name="Guillou S."/>
            <person name="Cros-Aarteil S."/>
            <person name="Calhoun S."/>
            <person name="Haridas S."/>
            <person name="Kuo A."/>
            <person name="Mondo S."/>
            <person name="Pangilinan J."/>
            <person name="Riley R."/>
            <person name="Labutti K."/>
            <person name="Andreopoulos B."/>
            <person name="Lipzen A."/>
            <person name="Chen C."/>
            <person name="Yanf M."/>
            <person name="Daum C."/>
            <person name="Ng V."/>
            <person name="Clum A."/>
            <person name="Ohm R."/>
            <person name="Martin F."/>
            <person name="Silar P."/>
            <person name="Natvig D."/>
            <person name="Lalanne C."/>
            <person name="Gautier V."/>
            <person name="Ament-Velasquez S.L."/>
            <person name="Kruys A."/>
            <person name="Hutchinson M.I."/>
            <person name="Powell A.J."/>
            <person name="Barry K."/>
            <person name="Miller A.N."/>
            <person name="Grigoriev I.V."/>
            <person name="Debuchy R."/>
            <person name="Gladieux P."/>
            <person name="Thoren M.H."/>
            <person name="Johannesson H."/>
        </authorList>
    </citation>
    <scope>NUCLEOTIDE SEQUENCE</scope>
    <source>
        <strain evidence="2">CBS 757.83</strain>
    </source>
</reference>
<name>A0AAN6Q0L2_9PEZI</name>
<dbReference type="Pfam" id="PF12937">
    <property type="entry name" value="F-box-like"/>
    <property type="match status" value="1"/>
</dbReference>
<accession>A0AAN6Q0L2</accession>
<dbReference type="InterPro" id="IPR001810">
    <property type="entry name" value="F-box_dom"/>
</dbReference>
<dbReference type="PROSITE" id="PS50181">
    <property type="entry name" value="FBOX"/>
    <property type="match status" value="1"/>
</dbReference>
<evidence type="ECO:0000259" key="1">
    <source>
        <dbReference type="PROSITE" id="PS50181"/>
    </source>
</evidence>
<reference evidence="2" key="1">
    <citation type="journal article" date="2023" name="Mol. Phylogenet. Evol.">
        <title>Genome-scale phylogeny and comparative genomics of the fungal order Sordariales.</title>
        <authorList>
            <person name="Hensen N."/>
            <person name="Bonometti L."/>
            <person name="Westerberg I."/>
            <person name="Brannstrom I.O."/>
            <person name="Guillou S."/>
            <person name="Cros-Aarteil S."/>
            <person name="Calhoun S."/>
            <person name="Haridas S."/>
            <person name="Kuo A."/>
            <person name="Mondo S."/>
            <person name="Pangilinan J."/>
            <person name="Riley R."/>
            <person name="LaButti K."/>
            <person name="Andreopoulos B."/>
            <person name="Lipzen A."/>
            <person name="Chen C."/>
            <person name="Yan M."/>
            <person name="Daum C."/>
            <person name="Ng V."/>
            <person name="Clum A."/>
            <person name="Steindorff A."/>
            <person name="Ohm R.A."/>
            <person name="Martin F."/>
            <person name="Silar P."/>
            <person name="Natvig D.O."/>
            <person name="Lalanne C."/>
            <person name="Gautier V."/>
            <person name="Ament-Velasquez S.L."/>
            <person name="Kruys A."/>
            <person name="Hutchinson M.I."/>
            <person name="Powell A.J."/>
            <person name="Barry K."/>
            <person name="Miller A.N."/>
            <person name="Grigoriev I.V."/>
            <person name="Debuchy R."/>
            <person name="Gladieux P."/>
            <person name="Hiltunen Thoren M."/>
            <person name="Johannesson H."/>
        </authorList>
    </citation>
    <scope>NUCLEOTIDE SEQUENCE</scope>
    <source>
        <strain evidence="2">CBS 757.83</strain>
    </source>
</reference>